<accession>A0A366JT19</accession>
<dbReference type="AlphaFoldDB" id="A0A366JT19"/>
<evidence type="ECO:0000256" key="1">
    <source>
        <dbReference type="SAM" id="MobiDB-lite"/>
    </source>
</evidence>
<sequence>MELTLWKGCLHLAPAPSPSGHKPNHSRNQDKERYVSDTSPDQRLLWKVSCVIRLMPVGLVQDVLASTFATGRGGF</sequence>
<dbReference type="EMBL" id="QNSF01000008">
    <property type="protein sequence ID" value="RBP91293.1"/>
    <property type="molecule type" value="Genomic_DNA"/>
</dbReference>
<dbReference type="Proteomes" id="UP000252731">
    <property type="component" value="Unassembled WGS sequence"/>
</dbReference>
<gene>
    <name evidence="2" type="ORF">DFO70_10872</name>
</gene>
<name>A0A366JT19_CYTFI</name>
<evidence type="ECO:0000313" key="3">
    <source>
        <dbReference type="Proteomes" id="UP000252731"/>
    </source>
</evidence>
<proteinExistence type="predicted"/>
<keyword evidence="3" id="KW-1185">Reference proteome</keyword>
<reference evidence="2 3" key="1">
    <citation type="submission" date="2018-06" db="EMBL/GenBank/DDBJ databases">
        <title>Freshwater and sediment microbial communities from various areas in North America, analyzing microbe dynamics in response to fracking.</title>
        <authorList>
            <person name="Lamendella R."/>
        </authorList>
    </citation>
    <scope>NUCLEOTIDE SEQUENCE [LARGE SCALE GENOMIC DNA]</scope>
    <source>
        <strain evidence="2 3">14_TX</strain>
    </source>
</reference>
<organism evidence="2 3">
    <name type="scientific">Cytobacillus firmus</name>
    <name type="common">Bacillus firmus</name>
    <dbReference type="NCBI Taxonomy" id="1399"/>
    <lineage>
        <taxon>Bacteria</taxon>
        <taxon>Bacillati</taxon>
        <taxon>Bacillota</taxon>
        <taxon>Bacilli</taxon>
        <taxon>Bacillales</taxon>
        <taxon>Bacillaceae</taxon>
        <taxon>Cytobacillus</taxon>
    </lineage>
</organism>
<feature type="region of interest" description="Disordered" evidence="1">
    <location>
        <begin position="13"/>
        <end position="37"/>
    </location>
</feature>
<evidence type="ECO:0000313" key="2">
    <source>
        <dbReference type="EMBL" id="RBP91293.1"/>
    </source>
</evidence>
<protein>
    <submittedName>
        <fullName evidence="2">Uncharacterized protein</fullName>
    </submittedName>
</protein>
<comment type="caution">
    <text evidence="2">The sequence shown here is derived from an EMBL/GenBank/DDBJ whole genome shotgun (WGS) entry which is preliminary data.</text>
</comment>